<protein>
    <submittedName>
        <fullName evidence="2">ROK family protein</fullName>
        <ecNumber evidence="2">2.7.1.-</ecNumber>
    </submittedName>
</protein>
<comment type="caution">
    <text evidence="2">The sequence shown here is derived from an EMBL/GenBank/DDBJ whole genome shotgun (WGS) entry which is preliminary data.</text>
</comment>
<evidence type="ECO:0000313" key="2">
    <source>
        <dbReference type="EMBL" id="EFX96578.1"/>
    </source>
</evidence>
<comment type="similarity">
    <text evidence="1">Belongs to the ROK (NagC/XylR) family.</text>
</comment>
<keyword evidence="3" id="KW-1185">Reference proteome</keyword>
<dbReference type="EC" id="2.7.1.-" evidence="2"/>
<gene>
    <name evidence="2" type="ORF">HMPREF9425_0511</name>
</gene>
<dbReference type="Proteomes" id="UP000003697">
    <property type="component" value="Unassembled WGS sequence"/>
</dbReference>
<evidence type="ECO:0000313" key="3">
    <source>
        <dbReference type="Proteomes" id="UP000003697"/>
    </source>
</evidence>
<dbReference type="Gene3D" id="3.30.420.40">
    <property type="match status" value="2"/>
</dbReference>
<accession>A0ABP2KLD1</accession>
<sequence length="324" mass="35220">MIAFWNRFFYYWLFYAIMTKNNLWSMLMTILAIDFGGTQVKSALVSEQFTIEKSLPTQSSPQTLEQATDMIDQIVTSVEAALSGIAISVPGTVDTEEGVIYHGGLLRFFHGFRVKAALQAKYHLPVAALNDGKAVALAELATGHLQGVTNGAALVLGSGLGGGFIINSKLFQGSHFQAGELTILLPVQMEKVDSSLMRGMILSAVGLITKVNEVLGDSDLKDGLAAFKAINAGDKTVYPLFESYCRNLAITILNLQTIFDMETFVIGGGISAQPILIEEVNRQFDKVHHEIDFIGKIIKRPKIVACHHHNGANLIGAAYFLKQG</sequence>
<evidence type="ECO:0000256" key="1">
    <source>
        <dbReference type="ARBA" id="ARBA00006479"/>
    </source>
</evidence>
<organism evidence="2 3">
    <name type="scientific">Streptococcus vestibularis ATCC 49124</name>
    <dbReference type="NCBI Taxonomy" id="889206"/>
    <lineage>
        <taxon>Bacteria</taxon>
        <taxon>Bacillati</taxon>
        <taxon>Bacillota</taxon>
        <taxon>Bacilli</taxon>
        <taxon>Lactobacillales</taxon>
        <taxon>Streptococcaceae</taxon>
        <taxon>Streptococcus</taxon>
    </lineage>
</organism>
<dbReference type="PANTHER" id="PTHR18964">
    <property type="entry name" value="ROK (REPRESSOR, ORF, KINASE) FAMILY"/>
    <property type="match status" value="1"/>
</dbReference>
<name>A0ABP2KLD1_STRVE</name>
<dbReference type="SUPFAM" id="SSF53067">
    <property type="entry name" value="Actin-like ATPase domain"/>
    <property type="match status" value="1"/>
</dbReference>
<dbReference type="EMBL" id="AEVI01000018">
    <property type="protein sequence ID" value="EFX96578.1"/>
    <property type="molecule type" value="Genomic_DNA"/>
</dbReference>
<dbReference type="PANTHER" id="PTHR18964:SF170">
    <property type="entry name" value="SUGAR KINASE"/>
    <property type="match status" value="1"/>
</dbReference>
<reference evidence="2 3" key="1">
    <citation type="submission" date="2011-01" db="EMBL/GenBank/DDBJ databases">
        <authorList>
            <person name="Muzny D."/>
            <person name="Qin X."/>
            <person name="Buhay C."/>
            <person name="Dugan-Rocha S."/>
            <person name="Ding Y."/>
            <person name="Chen G."/>
            <person name="Hawes A."/>
            <person name="Holder M."/>
            <person name="Jhangiani S."/>
            <person name="Johnson A."/>
            <person name="Khan Z."/>
            <person name="Li Z."/>
            <person name="Liu W."/>
            <person name="Liu X."/>
            <person name="Perez L."/>
            <person name="Shen H."/>
            <person name="Wang Q."/>
            <person name="Watt J."/>
            <person name="Xi L."/>
            <person name="Xin Y."/>
            <person name="Zhou J."/>
            <person name="Deng J."/>
            <person name="Jiang H."/>
            <person name="Liu Y."/>
            <person name="Qu J."/>
            <person name="Song X.-Z."/>
            <person name="Zhang L."/>
            <person name="Villasana D."/>
            <person name="Johnson A."/>
            <person name="Liu J."/>
            <person name="Liyanage D."/>
            <person name="Lorensuhewa L."/>
            <person name="Robinson T."/>
            <person name="Song A."/>
            <person name="Song B.-B."/>
            <person name="Dinh H."/>
            <person name="Thornton R."/>
            <person name="Coyle M."/>
            <person name="Francisco L."/>
            <person name="Jackson L."/>
            <person name="Javaid M."/>
            <person name="Korchina V."/>
            <person name="Kovar C."/>
            <person name="Mata R."/>
            <person name="Mathew T."/>
            <person name="Ngo R."/>
            <person name="Nguyen L."/>
            <person name="Nguyen N."/>
            <person name="Okwuonu G."/>
            <person name="Ongeri F."/>
            <person name="Pham C."/>
            <person name="Simmons D."/>
            <person name="Wilczek-Boney K."/>
            <person name="Hale W."/>
            <person name="Jakkamsetti A."/>
            <person name="Pham P."/>
            <person name="Ruth R."/>
            <person name="San Lucas F."/>
            <person name="Warren J."/>
            <person name="Zhang J."/>
            <person name="Zhao Z."/>
            <person name="Zhou C."/>
            <person name="Zhu D."/>
            <person name="Lee S."/>
            <person name="Bess C."/>
            <person name="Blankenburg K."/>
            <person name="Forbes L."/>
            <person name="Fu Q."/>
            <person name="Gubbala S."/>
            <person name="Hirani K."/>
            <person name="Jayaseelan J.C."/>
            <person name="Lara F."/>
            <person name="Munidasa M."/>
            <person name="Palculict T."/>
            <person name="Patil S."/>
            <person name="Pu L.-L."/>
            <person name="Saada N."/>
            <person name="Tang L."/>
            <person name="Weissenberger G."/>
            <person name="Zhu Y."/>
            <person name="Hemphill L."/>
            <person name="Shang Y."/>
            <person name="Youmans B."/>
            <person name="Ayvaz T."/>
            <person name="Ross M."/>
            <person name="Santibanez J."/>
            <person name="Aqrawi P."/>
            <person name="Gross S."/>
            <person name="Joshi V."/>
            <person name="Fowler G."/>
            <person name="Nazareth L."/>
            <person name="Reid J."/>
            <person name="Worley K."/>
            <person name="Petrosino J."/>
            <person name="Highlander S."/>
            <person name="Gibbs R."/>
        </authorList>
    </citation>
    <scope>NUCLEOTIDE SEQUENCE [LARGE SCALE GENOMIC DNA]</scope>
    <source>
        <strain evidence="2 3">ATCC 49124</strain>
    </source>
</reference>
<dbReference type="CDD" id="cd24152">
    <property type="entry name" value="ASKHA_NBD_ROK-like"/>
    <property type="match status" value="1"/>
</dbReference>
<dbReference type="GO" id="GO:0016740">
    <property type="term" value="F:transferase activity"/>
    <property type="evidence" value="ECO:0007669"/>
    <property type="project" value="UniProtKB-KW"/>
</dbReference>
<dbReference type="InterPro" id="IPR043129">
    <property type="entry name" value="ATPase_NBD"/>
</dbReference>
<keyword evidence="2" id="KW-0808">Transferase</keyword>
<proteinExistence type="inferred from homology"/>
<dbReference type="Pfam" id="PF00480">
    <property type="entry name" value="ROK"/>
    <property type="match status" value="1"/>
</dbReference>
<dbReference type="InterPro" id="IPR000600">
    <property type="entry name" value="ROK"/>
</dbReference>